<accession>A0A2G5FJY7</accession>
<keyword evidence="7 10" id="KW-0822">Tryptophan biosynthesis</keyword>
<dbReference type="RefSeq" id="WP_099525422.1">
    <property type="nucleotide sequence ID" value="NZ_NIQU01000005.1"/>
</dbReference>
<protein>
    <recommendedName>
        <fullName evidence="5 10">N-(5'-phosphoribosyl)anthranilate isomerase</fullName>
        <shortName evidence="10">PRAI</shortName>
        <ecNumber evidence="4 10">5.3.1.24</ecNumber>
    </recommendedName>
</protein>
<dbReference type="GO" id="GO:0004640">
    <property type="term" value="F:phosphoribosylanthranilate isomerase activity"/>
    <property type="evidence" value="ECO:0007669"/>
    <property type="project" value="UniProtKB-UniRule"/>
</dbReference>
<sequence>MARGMNVTVVRSKICGITRIEDALAAVAAGADAIGLVFYGKSPRAVGVEQAAAIVQALPPFVTTVGLFVDMPRDQLQQLLQRLPLDLLQFHGDESPADCEGHGRPYIKALRVRPGEDVAAAMAPYSGARGILLDTFVEGVPGGTGASFDWSLVPENAAKPIILAGGLDADNVAAAIRQVRPYAVDVSGGVEASKGIKDAGKIRAFVQAVRDARCDGN</sequence>
<comment type="catalytic activity">
    <reaction evidence="1 10">
        <text>N-(5-phospho-beta-D-ribosyl)anthranilate = 1-(2-carboxyphenylamino)-1-deoxy-D-ribulose 5-phosphate</text>
        <dbReference type="Rhea" id="RHEA:21540"/>
        <dbReference type="ChEBI" id="CHEBI:18277"/>
        <dbReference type="ChEBI" id="CHEBI:58613"/>
        <dbReference type="EC" id="5.3.1.24"/>
    </reaction>
</comment>
<comment type="caution">
    <text evidence="12">The sequence shown here is derived from an EMBL/GenBank/DDBJ whole genome shotgun (WGS) entry which is preliminary data.</text>
</comment>
<dbReference type="SUPFAM" id="SSF51366">
    <property type="entry name" value="Ribulose-phoshate binding barrel"/>
    <property type="match status" value="1"/>
</dbReference>
<evidence type="ECO:0000256" key="3">
    <source>
        <dbReference type="ARBA" id="ARBA00007571"/>
    </source>
</evidence>
<dbReference type="Pfam" id="PF00697">
    <property type="entry name" value="PRAI"/>
    <property type="match status" value="1"/>
</dbReference>
<gene>
    <name evidence="10" type="primary">trpF</name>
    <name evidence="12" type="ORF">CDO35_14540</name>
</gene>
<dbReference type="FunFam" id="3.20.20.70:FF:000075">
    <property type="entry name" value="Tryptophan biosynthesis protein TRP1"/>
    <property type="match status" value="1"/>
</dbReference>
<reference evidence="13" key="1">
    <citation type="submission" date="2017-06" db="EMBL/GenBank/DDBJ databases">
        <authorList>
            <person name="Rastogi G."/>
            <person name="Vaishampayan P."/>
            <person name="Seuylemezian A."/>
        </authorList>
    </citation>
    <scope>NUCLEOTIDE SEQUENCE [LARGE SCALE GENOMIC DNA]</scope>
    <source>
        <strain evidence="13">PI11</strain>
    </source>
</reference>
<feature type="domain" description="N-(5'phosphoribosyl) anthranilate isomerase (PRAI)" evidence="11">
    <location>
        <begin position="13"/>
        <end position="208"/>
    </location>
</feature>
<proteinExistence type="inferred from homology"/>
<dbReference type="Gene3D" id="3.20.20.70">
    <property type="entry name" value="Aldolase class I"/>
    <property type="match status" value="1"/>
</dbReference>
<evidence type="ECO:0000313" key="12">
    <source>
        <dbReference type="EMBL" id="PIA68305.1"/>
    </source>
</evidence>
<evidence type="ECO:0000256" key="6">
    <source>
        <dbReference type="ARBA" id="ARBA00022605"/>
    </source>
</evidence>
<evidence type="ECO:0000256" key="8">
    <source>
        <dbReference type="ARBA" id="ARBA00023141"/>
    </source>
</evidence>
<dbReference type="InterPro" id="IPR013785">
    <property type="entry name" value="Aldolase_TIM"/>
</dbReference>
<keyword evidence="9 10" id="KW-0413">Isomerase</keyword>
<evidence type="ECO:0000256" key="1">
    <source>
        <dbReference type="ARBA" id="ARBA00001164"/>
    </source>
</evidence>
<organism evidence="12 13">
    <name type="scientific">Pseudomonas sediminis</name>
    <dbReference type="NCBI Taxonomy" id="1691904"/>
    <lineage>
        <taxon>Bacteria</taxon>
        <taxon>Pseudomonadati</taxon>
        <taxon>Pseudomonadota</taxon>
        <taxon>Gammaproteobacteria</taxon>
        <taxon>Pseudomonadales</taxon>
        <taxon>Pseudomonadaceae</taxon>
        <taxon>Pseudomonas</taxon>
    </lineage>
</organism>
<evidence type="ECO:0000256" key="9">
    <source>
        <dbReference type="ARBA" id="ARBA00023235"/>
    </source>
</evidence>
<dbReference type="CDD" id="cd00405">
    <property type="entry name" value="PRAI"/>
    <property type="match status" value="1"/>
</dbReference>
<comment type="pathway">
    <text evidence="2 10">Amino-acid biosynthesis; L-tryptophan biosynthesis; L-tryptophan from chorismate: step 3/5.</text>
</comment>
<dbReference type="InterPro" id="IPR001240">
    <property type="entry name" value="PRAI_dom"/>
</dbReference>
<dbReference type="AlphaFoldDB" id="A0A2G5FJY7"/>
<evidence type="ECO:0000259" key="11">
    <source>
        <dbReference type="Pfam" id="PF00697"/>
    </source>
</evidence>
<keyword evidence="8 10" id="KW-0057">Aromatic amino acid biosynthesis</keyword>
<dbReference type="PANTHER" id="PTHR42894:SF1">
    <property type="entry name" value="N-(5'-PHOSPHORIBOSYL)ANTHRANILATE ISOMERASE"/>
    <property type="match status" value="1"/>
</dbReference>
<dbReference type="InterPro" id="IPR011060">
    <property type="entry name" value="RibuloseP-bd_barrel"/>
</dbReference>
<dbReference type="Proteomes" id="UP000229504">
    <property type="component" value="Unassembled WGS sequence"/>
</dbReference>
<evidence type="ECO:0000313" key="13">
    <source>
        <dbReference type="Proteomes" id="UP000229504"/>
    </source>
</evidence>
<dbReference type="HAMAP" id="MF_00135">
    <property type="entry name" value="PRAI"/>
    <property type="match status" value="1"/>
</dbReference>
<dbReference type="EC" id="5.3.1.24" evidence="4 10"/>
<evidence type="ECO:0000256" key="7">
    <source>
        <dbReference type="ARBA" id="ARBA00022822"/>
    </source>
</evidence>
<evidence type="ECO:0000256" key="5">
    <source>
        <dbReference type="ARBA" id="ARBA00022272"/>
    </source>
</evidence>
<keyword evidence="6 10" id="KW-0028">Amino-acid biosynthesis</keyword>
<name>A0A2G5FJY7_9PSED</name>
<dbReference type="EMBL" id="NIQU01000005">
    <property type="protein sequence ID" value="PIA68305.1"/>
    <property type="molecule type" value="Genomic_DNA"/>
</dbReference>
<dbReference type="InterPro" id="IPR044643">
    <property type="entry name" value="TrpF_fam"/>
</dbReference>
<dbReference type="NCBIfam" id="NF002299">
    <property type="entry name" value="PRK01222.1-6"/>
    <property type="match status" value="1"/>
</dbReference>
<dbReference type="PANTHER" id="PTHR42894">
    <property type="entry name" value="N-(5'-PHOSPHORIBOSYL)ANTHRANILATE ISOMERASE"/>
    <property type="match status" value="1"/>
</dbReference>
<evidence type="ECO:0000256" key="4">
    <source>
        <dbReference type="ARBA" id="ARBA00012572"/>
    </source>
</evidence>
<dbReference type="UniPathway" id="UPA00035">
    <property type="reaction ID" value="UER00042"/>
</dbReference>
<comment type="similarity">
    <text evidence="3 10">Belongs to the TrpF family.</text>
</comment>
<evidence type="ECO:0000256" key="2">
    <source>
        <dbReference type="ARBA" id="ARBA00004664"/>
    </source>
</evidence>
<dbReference type="GO" id="GO:0000162">
    <property type="term" value="P:L-tryptophan biosynthetic process"/>
    <property type="evidence" value="ECO:0007669"/>
    <property type="project" value="UniProtKB-UniRule"/>
</dbReference>
<dbReference type="NCBIfam" id="NF002298">
    <property type="entry name" value="PRK01222.1-4"/>
    <property type="match status" value="1"/>
</dbReference>
<evidence type="ECO:0000256" key="10">
    <source>
        <dbReference type="HAMAP-Rule" id="MF_00135"/>
    </source>
</evidence>